<dbReference type="PANTHER" id="PTHR11699">
    <property type="entry name" value="ALDEHYDE DEHYDROGENASE-RELATED"/>
    <property type="match status" value="1"/>
</dbReference>
<evidence type="ECO:0000256" key="4">
    <source>
        <dbReference type="PIRSR" id="PIRSR036492-1"/>
    </source>
</evidence>
<feature type="domain" description="Aldehyde dehydrogenase" evidence="7">
    <location>
        <begin position="7"/>
        <end position="455"/>
    </location>
</feature>
<evidence type="ECO:0000256" key="2">
    <source>
        <dbReference type="ARBA" id="ARBA00023002"/>
    </source>
</evidence>
<evidence type="ECO:0000256" key="5">
    <source>
        <dbReference type="PROSITE-ProRule" id="PRU10007"/>
    </source>
</evidence>
<protein>
    <recommendedName>
        <fullName evidence="3">Aldehyde dehydrogenase</fullName>
    </recommendedName>
</protein>
<dbReference type="GO" id="GO:0006081">
    <property type="term" value="P:aldehyde metabolic process"/>
    <property type="evidence" value="ECO:0007669"/>
    <property type="project" value="InterPro"/>
</dbReference>
<accession>A0A837DAJ5</accession>
<dbReference type="InterPro" id="IPR016162">
    <property type="entry name" value="Ald_DH_N"/>
</dbReference>
<evidence type="ECO:0000256" key="1">
    <source>
        <dbReference type="ARBA" id="ARBA00009986"/>
    </source>
</evidence>
<dbReference type="SUPFAM" id="SSF53720">
    <property type="entry name" value="ALDH-like"/>
    <property type="match status" value="1"/>
</dbReference>
<dbReference type="CDD" id="cd07099">
    <property type="entry name" value="ALDH_DDALDH"/>
    <property type="match status" value="1"/>
</dbReference>
<proteinExistence type="inferred from homology"/>
<dbReference type="Pfam" id="PF00171">
    <property type="entry name" value="Aldedh"/>
    <property type="match status" value="1"/>
</dbReference>
<dbReference type="PROSITE" id="PS00070">
    <property type="entry name" value="ALDEHYDE_DEHYDR_CYS"/>
    <property type="match status" value="1"/>
</dbReference>
<keyword evidence="2 3" id="KW-0560">Oxidoreductase</keyword>
<dbReference type="InterPro" id="IPR012394">
    <property type="entry name" value="Aldehyde_DH_NAD(P)"/>
</dbReference>
<dbReference type="InterPro" id="IPR016160">
    <property type="entry name" value="Ald_DH_CS_CYS"/>
</dbReference>
<dbReference type="GO" id="GO:0016620">
    <property type="term" value="F:oxidoreductase activity, acting on the aldehyde or oxo group of donors, NAD or NADP as acceptor"/>
    <property type="evidence" value="ECO:0007669"/>
    <property type="project" value="InterPro"/>
</dbReference>
<evidence type="ECO:0000313" key="8">
    <source>
        <dbReference type="EMBL" id="KHF44540.1"/>
    </source>
</evidence>
<evidence type="ECO:0000259" key="7">
    <source>
        <dbReference type="Pfam" id="PF00171"/>
    </source>
</evidence>
<dbReference type="AlphaFoldDB" id="A0A837DAJ5"/>
<evidence type="ECO:0000313" key="9">
    <source>
        <dbReference type="Proteomes" id="UP000030848"/>
    </source>
</evidence>
<dbReference type="Gene3D" id="3.40.309.10">
    <property type="entry name" value="Aldehyde Dehydrogenase, Chain A, domain 2"/>
    <property type="match status" value="1"/>
</dbReference>
<dbReference type="InterPro" id="IPR016163">
    <property type="entry name" value="Ald_DH_C"/>
</dbReference>
<dbReference type="Gene3D" id="3.40.605.10">
    <property type="entry name" value="Aldehyde Dehydrogenase, Chain A, domain 1"/>
    <property type="match status" value="1"/>
</dbReference>
<feature type="active site" evidence="4 5">
    <location>
        <position position="239"/>
    </location>
</feature>
<dbReference type="InterPro" id="IPR016161">
    <property type="entry name" value="Ald_DH/histidinol_DH"/>
</dbReference>
<reference evidence="8 9" key="1">
    <citation type="submission" date="2014-10" db="EMBL/GenBank/DDBJ databases">
        <title>Genome sequence of Micropolyspora internatus JCM3315.</title>
        <authorList>
            <person name="Shin S.-K."/>
            <person name="Yi H."/>
        </authorList>
    </citation>
    <scope>NUCLEOTIDE SEQUENCE [LARGE SCALE GENOMIC DNA]</scope>
    <source>
        <strain evidence="8 9">JCM 3315</strain>
    </source>
</reference>
<comment type="similarity">
    <text evidence="1 3 6">Belongs to the aldehyde dehydrogenase family.</text>
</comment>
<gene>
    <name evidence="8" type="ORF">MINT15_14220</name>
</gene>
<evidence type="ECO:0000256" key="6">
    <source>
        <dbReference type="RuleBase" id="RU003345"/>
    </source>
</evidence>
<dbReference type="PROSITE" id="PS00687">
    <property type="entry name" value="ALDEHYDE_DEHYDR_GLU"/>
    <property type="match status" value="1"/>
</dbReference>
<evidence type="ECO:0000256" key="3">
    <source>
        <dbReference type="PIRNR" id="PIRNR036492"/>
    </source>
</evidence>
<sequence length="499" mass="53629">MTSTTQAVETFDSLNPATDEVVGTYPVHTDDDVNTAVAKAREAFRWWASLGFAERAERLRRWKGIIARRLPELCAVVSAETGKPAGDAQLEVVLAVEHIEWAARNARRVLGPKRRSPGLLLANHAATVEYQPLGVVGVIGPWNYPVFTPLGSIGYALAAGNAVVFKPSEYTPGVGAWLVDAFAEAVPEHPVLQLVTGFGATGAALTRADVDKIAFTGSAATGRKIMAAAAERLTPVIIEAGGKDPLLVDADADLDAAADAAVWGAFSNAGQTCVGVERVYVHAAVYDEFVGKVTERARTVRPGEHYGPMTMRSQLEVVRRHIADALARGGRALLGGTDAVGDRYVRPTVLVEVPEDSEAVREETFGPTVVVMRVSDMDEAVEKANDSRYGLGATVFSRRRGMELARRLRTGMTSVNAPLSFAGIASLPFGGVGDSGFGRIHGPEGLREFARPKAVARQRFRVPLALTTFARSAKTDEFVGRLIATWHGRHGGRDKWNRR</sequence>
<comment type="caution">
    <text evidence="8">The sequence shown here is derived from an EMBL/GenBank/DDBJ whole genome shotgun (WGS) entry which is preliminary data.</text>
</comment>
<feature type="active site" evidence="4">
    <location>
        <position position="273"/>
    </location>
</feature>
<name>A0A837DAJ5_9PSEU</name>
<dbReference type="OMA" id="ILMRGTF"/>
<dbReference type="RefSeq" id="WP_015788055.1">
    <property type="nucleotide sequence ID" value="NZ_CALJZO010000107.1"/>
</dbReference>
<dbReference type="PIRSF" id="PIRSF036492">
    <property type="entry name" value="ALDH"/>
    <property type="match status" value="1"/>
</dbReference>
<dbReference type="InterPro" id="IPR029510">
    <property type="entry name" value="Ald_DH_CS_GLU"/>
</dbReference>
<dbReference type="OrthoDB" id="6882680at2"/>
<organism evidence="8 9">
    <name type="scientific">Saccharomonospora viridis</name>
    <dbReference type="NCBI Taxonomy" id="1852"/>
    <lineage>
        <taxon>Bacteria</taxon>
        <taxon>Bacillati</taxon>
        <taxon>Actinomycetota</taxon>
        <taxon>Actinomycetes</taxon>
        <taxon>Pseudonocardiales</taxon>
        <taxon>Pseudonocardiaceae</taxon>
        <taxon>Saccharomonospora</taxon>
    </lineage>
</organism>
<dbReference type="Proteomes" id="UP000030848">
    <property type="component" value="Unassembled WGS sequence"/>
</dbReference>
<dbReference type="InterPro" id="IPR015590">
    <property type="entry name" value="Aldehyde_DH_dom"/>
</dbReference>
<dbReference type="EMBL" id="JRZE01000003">
    <property type="protein sequence ID" value="KHF44540.1"/>
    <property type="molecule type" value="Genomic_DNA"/>
</dbReference>